<feature type="transmembrane region" description="Helical" evidence="1">
    <location>
        <begin position="123"/>
        <end position="142"/>
    </location>
</feature>
<name>A0ABQ6K4U0_9MICO</name>
<feature type="transmembrane region" description="Helical" evidence="1">
    <location>
        <begin position="203"/>
        <end position="223"/>
    </location>
</feature>
<feature type="transmembrane region" description="Helical" evidence="1">
    <location>
        <begin position="229"/>
        <end position="250"/>
    </location>
</feature>
<gene>
    <name evidence="2" type="ORF">GCM10025881_12730</name>
</gene>
<keyword evidence="3" id="KW-1185">Reference proteome</keyword>
<sequence>MREIGDIDDLVAAVSDGDRIPASDHGTMGPHAHPDLARAADIMRQQRVRPSAAFVVRTVLLALVLAGAVVLLTFGGVGVLDAPWGTGAAIAVVFAIATGVIVTDALRQETTAHFALPPGRAAAWGLSGGALGLGLGLAAVAIVHPGALGILIASIVLGLAGILGLVWCGVTQTNRTKPWVLAMGRQAAVEDRFSRDPAAAARFGIYTVVVWIAGLALFVVLSFTVGFAWSWLAIVATILVFFLLLARMNFPAGDRSNRSERPTS</sequence>
<protein>
    <submittedName>
        <fullName evidence="2">Uncharacterized protein</fullName>
    </submittedName>
</protein>
<feature type="transmembrane region" description="Helical" evidence="1">
    <location>
        <begin position="148"/>
        <end position="170"/>
    </location>
</feature>
<keyword evidence="1" id="KW-1133">Transmembrane helix</keyword>
<dbReference type="Proteomes" id="UP001157034">
    <property type="component" value="Unassembled WGS sequence"/>
</dbReference>
<organism evidence="2 3">
    <name type="scientific">Pseudolysinimonas kribbensis</name>
    <dbReference type="NCBI Taxonomy" id="433641"/>
    <lineage>
        <taxon>Bacteria</taxon>
        <taxon>Bacillati</taxon>
        <taxon>Actinomycetota</taxon>
        <taxon>Actinomycetes</taxon>
        <taxon>Micrococcales</taxon>
        <taxon>Microbacteriaceae</taxon>
        <taxon>Pseudolysinimonas</taxon>
    </lineage>
</organism>
<feature type="transmembrane region" description="Helical" evidence="1">
    <location>
        <begin position="54"/>
        <end position="76"/>
    </location>
</feature>
<evidence type="ECO:0000313" key="3">
    <source>
        <dbReference type="Proteomes" id="UP001157034"/>
    </source>
</evidence>
<feature type="transmembrane region" description="Helical" evidence="1">
    <location>
        <begin position="82"/>
        <end position="102"/>
    </location>
</feature>
<reference evidence="3" key="1">
    <citation type="journal article" date="2019" name="Int. J. Syst. Evol. Microbiol.">
        <title>The Global Catalogue of Microorganisms (GCM) 10K type strain sequencing project: providing services to taxonomists for standard genome sequencing and annotation.</title>
        <authorList>
            <consortium name="The Broad Institute Genomics Platform"/>
            <consortium name="The Broad Institute Genome Sequencing Center for Infectious Disease"/>
            <person name="Wu L."/>
            <person name="Ma J."/>
        </authorList>
    </citation>
    <scope>NUCLEOTIDE SEQUENCE [LARGE SCALE GENOMIC DNA]</scope>
    <source>
        <strain evidence="3">NBRC 108894</strain>
    </source>
</reference>
<comment type="caution">
    <text evidence="2">The sequence shown here is derived from an EMBL/GenBank/DDBJ whole genome shotgun (WGS) entry which is preliminary data.</text>
</comment>
<evidence type="ECO:0000256" key="1">
    <source>
        <dbReference type="SAM" id="Phobius"/>
    </source>
</evidence>
<keyword evidence="1" id="KW-0472">Membrane</keyword>
<accession>A0ABQ6K4U0</accession>
<proteinExistence type="predicted"/>
<keyword evidence="1" id="KW-0812">Transmembrane</keyword>
<evidence type="ECO:0000313" key="2">
    <source>
        <dbReference type="EMBL" id="GMA94449.1"/>
    </source>
</evidence>
<dbReference type="EMBL" id="BSVB01000001">
    <property type="protein sequence ID" value="GMA94449.1"/>
    <property type="molecule type" value="Genomic_DNA"/>
</dbReference>